<feature type="region of interest" description="Disordered" evidence="1">
    <location>
        <begin position="108"/>
        <end position="143"/>
    </location>
</feature>
<proteinExistence type="predicted"/>
<comment type="caution">
    <text evidence="2">The sequence shown here is derived from an EMBL/GenBank/DDBJ whole genome shotgun (WGS) entry which is preliminary data.</text>
</comment>
<evidence type="ECO:0000313" key="2">
    <source>
        <dbReference type="EMBL" id="OPF17120.1"/>
    </source>
</evidence>
<dbReference type="EMBL" id="MVGR01000004">
    <property type="protein sequence ID" value="OPF17120.1"/>
    <property type="molecule type" value="Genomic_DNA"/>
</dbReference>
<evidence type="ECO:0000313" key="3">
    <source>
        <dbReference type="Proteomes" id="UP000189835"/>
    </source>
</evidence>
<reference evidence="2 3" key="1">
    <citation type="submission" date="2017-02" db="EMBL/GenBank/DDBJ databases">
        <title>Genome sequence of Microcystis aeruginosa KW.</title>
        <authorList>
            <person name="Oh H.-M."/>
            <person name="Ahn C.-Y."/>
            <person name="Jeong H."/>
            <person name="Srivastava A."/>
            <person name="Lee H.-G."/>
            <person name="Kang S.-R."/>
        </authorList>
    </citation>
    <scope>NUCLEOTIDE SEQUENCE [LARGE SCALE GENOMIC DNA]</scope>
    <source>
        <strain evidence="2 3">KW</strain>
    </source>
</reference>
<protein>
    <submittedName>
        <fullName evidence="2">Uncharacterized protein</fullName>
    </submittedName>
</protein>
<feature type="region of interest" description="Disordered" evidence="1">
    <location>
        <begin position="219"/>
        <end position="277"/>
    </location>
</feature>
<dbReference type="RefSeq" id="WP_079208045.1">
    <property type="nucleotide sequence ID" value="NZ_MVGR01000004.1"/>
</dbReference>
<feature type="compositionally biased region" description="Pro residues" evidence="1">
    <location>
        <begin position="113"/>
        <end position="129"/>
    </location>
</feature>
<feature type="compositionally biased region" description="Pro residues" evidence="1">
    <location>
        <begin position="160"/>
        <end position="170"/>
    </location>
</feature>
<sequence length="389" mass="43372">MNDLPRQKLKEIIIQYGRSLCDEPQRCEGLLRDLCGQYQKEIAVLVGALKERVPADLLASQNSTPPVVFLARLTKKLQDNLGLAEEAARWAVESWALALGVISSNDLKTNPSSDPPIPTPVPTPIPTPVPDSAGQPTSSFSVSSTIPVQLPVNPVTIPSQPVPPPTPPSPSNNWTKIAIAISSVGVLALAGSVVHFQEQQKQASDREIAELKAREEQRLEAEQRQREEAERQGKEAERQRKEAEQQLAEEQKRRQEAEARLEAERQKSETFVPSESVNQDINEGEAISLIENLYYALSEKNFDQARSLYSPQLAESFSSPSFFSQFKRVTVEDLQVTSRTDTSINFIGQNTYVYPDGSTQRELRSYTVRNLDGELKITASEFIKVTKFR</sequence>
<dbReference type="Proteomes" id="UP000189835">
    <property type="component" value="Unassembled WGS sequence"/>
</dbReference>
<evidence type="ECO:0000256" key="1">
    <source>
        <dbReference type="SAM" id="MobiDB-lite"/>
    </source>
</evidence>
<feature type="compositionally biased region" description="Basic and acidic residues" evidence="1">
    <location>
        <begin position="219"/>
        <end position="268"/>
    </location>
</feature>
<accession>A0A1V4BRS7</accession>
<feature type="compositionally biased region" description="Polar residues" evidence="1">
    <location>
        <begin position="134"/>
        <end position="143"/>
    </location>
</feature>
<feature type="region of interest" description="Disordered" evidence="1">
    <location>
        <begin position="151"/>
        <end position="170"/>
    </location>
</feature>
<gene>
    <name evidence="2" type="ORF">B1L04_13670</name>
</gene>
<organism evidence="2 3">
    <name type="scientific">Microcystis aeruginosa KW</name>
    <dbReference type="NCBI Taxonomy" id="1960155"/>
    <lineage>
        <taxon>Bacteria</taxon>
        <taxon>Bacillati</taxon>
        <taxon>Cyanobacteriota</taxon>
        <taxon>Cyanophyceae</taxon>
        <taxon>Oscillatoriophycideae</taxon>
        <taxon>Chroococcales</taxon>
        <taxon>Microcystaceae</taxon>
        <taxon>Microcystis</taxon>
    </lineage>
</organism>
<name>A0A1V4BRS7_MICAE</name>
<dbReference type="AlphaFoldDB" id="A0A1V4BRS7"/>